<accession>A0A0D3GID9</accession>
<dbReference type="Gramene" id="OBART06G20150.1">
    <property type="protein sequence ID" value="OBART06G20150.1"/>
    <property type="gene ID" value="OBART06G20150"/>
</dbReference>
<evidence type="ECO:0000313" key="1">
    <source>
        <dbReference type="EnsemblPlants" id="OBART06G20150.1"/>
    </source>
</evidence>
<dbReference type="PaxDb" id="65489-OBART06G20150.1"/>
<evidence type="ECO:0000313" key="2">
    <source>
        <dbReference type="Proteomes" id="UP000026960"/>
    </source>
</evidence>
<protein>
    <submittedName>
        <fullName evidence="1">Uncharacterized protein</fullName>
    </submittedName>
</protein>
<reference evidence="1" key="2">
    <citation type="submission" date="2015-03" db="UniProtKB">
        <authorList>
            <consortium name="EnsemblPlants"/>
        </authorList>
    </citation>
    <scope>IDENTIFICATION</scope>
</reference>
<name>A0A0D3GID9_9ORYZ</name>
<keyword evidence="2" id="KW-1185">Reference proteome</keyword>
<proteinExistence type="predicted"/>
<dbReference type="EnsemblPlants" id="OBART06G20150.1">
    <property type="protein sequence ID" value="OBART06G20150.1"/>
    <property type="gene ID" value="OBART06G20150"/>
</dbReference>
<dbReference type="AlphaFoldDB" id="A0A0D3GID9"/>
<sequence>MLREELHDDGFFKVIPKFNVPLKAAHEHMTFVECPRSL</sequence>
<dbReference type="HOGENOM" id="CLU_3336377_0_0_1"/>
<reference evidence="1" key="1">
    <citation type="journal article" date="2009" name="Rice">
        <title>De Novo Next Generation Sequencing of Plant Genomes.</title>
        <authorList>
            <person name="Rounsley S."/>
            <person name="Marri P.R."/>
            <person name="Yu Y."/>
            <person name="He R."/>
            <person name="Sisneros N."/>
            <person name="Goicoechea J.L."/>
            <person name="Lee S.J."/>
            <person name="Angelova A."/>
            <person name="Kudrna D."/>
            <person name="Luo M."/>
            <person name="Affourtit J."/>
            <person name="Desany B."/>
            <person name="Knight J."/>
            <person name="Niazi F."/>
            <person name="Egholm M."/>
            <person name="Wing R.A."/>
        </authorList>
    </citation>
    <scope>NUCLEOTIDE SEQUENCE [LARGE SCALE GENOMIC DNA]</scope>
    <source>
        <strain evidence="1">cv. IRGC 105608</strain>
    </source>
</reference>
<organism evidence="1">
    <name type="scientific">Oryza barthii</name>
    <dbReference type="NCBI Taxonomy" id="65489"/>
    <lineage>
        <taxon>Eukaryota</taxon>
        <taxon>Viridiplantae</taxon>
        <taxon>Streptophyta</taxon>
        <taxon>Embryophyta</taxon>
        <taxon>Tracheophyta</taxon>
        <taxon>Spermatophyta</taxon>
        <taxon>Magnoliopsida</taxon>
        <taxon>Liliopsida</taxon>
        <taxon>Poales</taxon>
        <taxon>Poaceae</taxon>
        <taxon>BOP clade</taxon>
        <taxon>Oryzoideae</taxon>
        <taxon>Oryzeae</taxon>
        <taxon>Oryzinae</taxon>
        <taxon>Oryza</taxon>
    </lineage>
</organism>
<dbReference type="Proteomes" id="UP000026960">
    <property type="component" value="Chromosome 6"/>
</dbReference>